<dbReference type="PROSITE" id="PS51741">
    <property type="entry name" value="F_BAR"/>
    <property type="match status" value="1"/>
</dbReference>
<dbReference type="PANTHER" id="PTHR15228">
    <property type="entry name" value="SPERMATHECAL PHYSIOLOGY VARIANT"/>
    <property type="match status" value="1"/>
</dbReference>
<dbReference type="InterPro" id="IPR054713">
    <property type="entry name" value="GMIP/FCHO2-like_FCH"/>
</dbReference>
<feature type="domain" description="Rho-GAP" evidence="12">
    <location>
        <begin position="651"/>
        <end position="866"/>
    </location>
</feature>
<dbReference type="InterPro" id="IPR051025">
    <property type="entry name" value="RhoGAP"/>
</dbReference>
<keyword evidence="15" id="KW-1185">Reference proteome</keyword>
<feature type="domain" description="F-BAR" evidence="13">
    <location>
        <begin position="135"/>
        <end position="405"/>
    </location>
</feature>
<keyword evidence="2" id="KW-0479">Metal-binding</keyword>
<feature type="region of interest" description="Disordered" evidence="10">
    <location>
        <begin position="474"/>
        <end position="595"/>
    </location>
</feature>
<dbReference type="FunFam" id="1.10.555.10:FF:000016">
    <property type="entry name" value="Rho GTPase activating protein 29"/>
    <property type="match status" value="1"/>
</dbReference>
<dbReference type="GO" id="GO:0008270">
    <property type="term" value="F:zinc ion binding"/>
    <property type="evidence" value="ECO:0007669"/>
    <property type="project" value="UniProtKB-KW"/>
</dbReference>
<dbReference type="AlphaFoldDB" id="A0A091L6W4"/>
<evidence type="ECO:0000259" key="11">
    <source>
        <dbReference type="PROSITE" id="PS50081"/>
    </source>
</evidence>
<dbReference type="InterPro" id="IPR027267">
    <property type="entry name" value="AH/BAR_dom_sf"/>
</dbReference>
<dbReference type="InterPro" id="IPR031160">
    <property type="entry name" value="F_BAR_dom"/>
</dbReference>
<proteinExistence type="predicted"/>
<dbReference type="PROSITE" id="PS50081">
    <property type="entry name" value="ZF_DAG_PE_2"/>
    <property type="match status" value="1"/>
</dbReference>
<keyword evidence="4" id="KW-0862">Zinc</keyword>
<dbReference type="Gene3D" id="1.20.1270.60">
    <property type="entry name" value="Arfaptin homology (AH) domain/BAR domain"/>
    <property type="match status" value="1"/>
</dbReference>
<dbReference type="Pfam" id="PF00130">
    <property type="entry name" value="C1_1"/>
    <property type="match status" value="1"/>
</dbReference>
<protein>
    <recommendedName>
        <fullName evidence="6">Rho GTPase-activating protein 29</fullName>
    </recommendedName>
    <alternativeName>
        <fullName evidence="7">Rho-type GTPase-activating protein 29</fullName>
    </alternativeName>
</protein>
<feature type="domain" description="Phorbol-ester/DAG-type" evidence="11">
    <location>
        <begin position="592"/>
        <end position="637"/>
    </location>
</feature>
<feature type="non-terminal residue" evidence="14">
    <location>
        <position position="1245"/>
    </location>
</feature>
<feature type="compositionally biased region" description="Basic and acidic residues" evidence="10">
    <location>
        <begin position="1212"/>
        <end position="1221"/>
    </location>
</feature>
<sequence length="1245" mass="138182">LLFSENQDGLHQVVHERLGELLRVLKAVINKHQTLNSVDILSAAGTVIAKVKAVNFKEVNEENKRELFSEIFSSIETLAFTFGNVVSDFLMGDVDNGSSLGLPVSRRSRSFENLSVESGGSLHERDDIQGHLRAEDVDSMLLRNDSGIESALSYAKAWSKYTKDVVAWVEKKLSLELECAKNVAKMAETAKAVVGHQDYMPFQSIFINAFQNDIENNQLWQQTAAALQSNKFVQPLLGRKNELDRQRKDIKELWQREQKKMQELEAALRKAKLLYTQRQDEYEKAKSCTARAEEEHLSSSGSFVKDFSKQLEKKRRLEEEALQKAEEANEHYKASMAEVEEKRNDLESFKSDVLTQLRELIYQCDLTLKAATVNLFQLQHAQVVSLPVNCQSLCESAKLYDPGQQYSEFVKSLPKEGVPIESGSFETQSSQVDGVFNKQSTNSVHMSHGNLSQCSGDFPTQMLDDAGSPIYHRSQKIGEKRSSSSTDIQAMRGPPPFRSWSVGNQSGGMCSDSESAGGSSESRSMDSPSASPGDFKRRLPRTPSTGTMSSADDLDEREPPSPSDCGLNDLTSETANSPGPFRNANMSKAAQTHKLRKLRAPSKCRECDSLVVFHGAECEECSLACHKKCLETLAIQCGHKKLHGRLHLFGVEFAQAAKNVPDGVPFIIKKCTSEIESRALNVKGIYRVNGAKSRVEKLCQAFENGKDLVELSELYAHDISNVLKLYLRQLPEPLILFRLYNEFIGLAKESQNINEELDAKQASPKSKKRQSICIELNRIIIKIKDLLKQLPVPNYNTLQYLVGHLHRVTEQSDENKMSASNLGIIFGPTLIRPRQTDATVSLSSLVDYPYQARVVELLITYYEKIFDVSLKPLLSTSQSEETAITVRVALSAEEREPQQQRKSFVAVKETILIAPSESRASETAALFLESINSKNTKEQVDASVTGDAVSPPSERDNESFASLGEDSCKTNLLPAKPNRQITKVPLRVPRTKPATRPVSLPVDRILPPCVLNERNSRNAGAASPEKLGRSPTIEEVSEVKALPAVNTCCRLPCYDTQMLRKTWDKQYKQYDITARTAMIMTNVPQENRALESGTAGALSSSCSIGNNSANAILSSKPYSVSVRSGRTPTEGNSPEANPLAAFRAPRTLQPPPGTFYKPPSSKSKQNEEGSCAKACAPTSASSVPHQDDTVKLARSSTLPSGDTEQNTNEQKTSSEDIHPTDLKPTYQRLRPKRIQELEHREAHFV</sequence>
<dbReference type="CDD" id="cd04409">
    <property type="entry name" value="RhoGAP_PARG1"/>
    <property type="match status" value="1"/>
</dbReference>
<dbReference type="PROSITE" id="PS50238">
    <property type="entry name" value="RHOGAP"/>
    <property type="match status" value="1"/>
</dbReference>
<keyword evidence="5 8" id="KW-0175">Coiled coil</keyword>
<evidence type="ECO:0000256" key="3">
    <source>
        <dbReference type="ARBA" id="ARBA00022771"/>
    </source>
</evidence>
<dbReference type="PROSITE" id="PS00479">
    <property type="entry name" value="ZF_DAG_PE_1"/>
    <property type="match status" value="1"/>
</dbReference>
<dbReference type="Pfam" id="PF24235">
    <property type="entry name" value="RHG29_45_N"/>
    <property type="match status" value="1"/>
</dbReference>
<reference evidence="14 15" key="1">
    <citation type="submission" date="2014-04" db="EMBL/GenBank/DDBJ databases">
        <title>Genome evolution of avian class.</title>
        <authorList>
            <person name="Zhang G."/>
            <person name="Li C."/>
        </authorList>
    </citation>
    <scope>NUCLEOTIDE SEQUENCE [LARGE SCALE GENOMIC DNA]</scope>
    <source>
        <strain evidence="14">BGI_N323</strain>
    </source>
</reference>
<evidence type="ECO:0000256" key="8">
    <source>
        <dbReference type="PROSITE-ProRule" id="PRU01077"/>
    </source>
</evidence>
<feature type="coiled-coil region" evidence="9">
    <location>
        <begin position="247"/>
        <end position="352"/>
    </location>
</feature>
<name>A0A091L6W4_CATAU</name>
<dbReference type="InterPro" id="IPR046349">
    <property type="entry name" value="C1-like_sf"/>
</dbReference>
<evidence type="ECO:0000259" key="12">
    <source>
        <dbReference type="PROSITE" id="PS50238"/>
    </source>
</evidence>
<keyword evidence="3" id="KW-0863">Zinc-finger</keyword>
<dbReference type="GO" id="GO:0005829">
    <property type="term" value="C:cytosol"/>
    <property type="evidence" value="ECO:0007669"/>
    <property type="project" value="UniProtKB-ARBA"/>
</dbReference>
<dbReference type="SUPFAM" id="SSF103657">
    <property type="entry name" value="BAR/IMD domain-like"/>
    <property type="match status" value="1"/>
</dbReference>
<dbReference type="SMART" id="SM00109">
    <property type="entry name" value="C1"/>
    <property type="match status" value="1"/>
</dbReference>
<keyword evidence="1" id="KW-0343">GTPase activation</keyword>
<dbReference type="InterPro" id="IPR002219">
    <property type="entry name" value="PKC_DAG/PE"/>
</dbReference>
<evidence type="ECO:0000313" key="14">
    <source>
        <dbReference type="EMBL" id="KFP50998.1"/>
    </source>
</evidence>
<dbReference type="InterPro" id="IPR000198">
    <property type="entry name" value="RhoGAP_dom"/>
</dbReference>
<dbReference type="PANTHER" id="PTHR15228:SF7">
    <property type="entry name" value="RHO GTPASE-ACTIVATING PROTEIN 29"/>
    <property type="match status" value="1"/>
</dbReference>
<dbReference type="CDD" id="cd20816">
    <property type="entry name" value="C1_GMIP-like"/>
    <property type="match status" value="1"/>
</dbReference>
<feature type="non-terminal residue" evidence="14">
    <location>
        <position position="1"/>
    </location>
</feature>
<dbReference type="EMBL" id="KL299481">
    <property type="protein sequence ID" value="KFP50998.1"/>
    <property type="molecule type" value="Genomic_DNA"/>
</dbReference>
<feature type="region of interest" description="Disordered" evidence="10">
    <location>
        <begin position="938"/>
        <end position="962"/>
    </location>
</feature>
<feature type="compositionally biased region" description="Low complexity" evidence="10">
    <location>
        <begin position="511"/>
        <end position="532"/>
    </location>
</feature>
<dbReference type="Pfam" id="PF22699">
    <property type="entry name" value="GMIP-like_FCH"/>
    <property type="match status" value="1"/>
</dbReference>
<evidence type="ECO:0000256" key="9">
    <source>
        <dbReference type="SAM" id="Coils"/>
    </source>
</evidence>
<dbReference type="Gene3D" id="1.10.555.10">
    <property type="entry name" value="Rho GTPase activation protein"/>
    <property type="match status" value="1"/>
</dbReference>
<evidence type="ECO:0000256" key="4">
    <source>
        <dbReference type="ARBA" id="ARBA00022833"/>
    </source>
</evidence>
<evidence type="ECO:0000256" key="10">
    <source>
        <dbReference type="SAM" id="MobiDB-lite"/>
    </source>
</evidence>
<accession>A0A091L6W4</accession>
<feature type="compositionally biased region" description="Polar residues" evidence="10">
    <location>
        <begin position="1118"/>
        <end position="1135"/>
    </location>
</feature>
<evidence type="ECO:0000313" key="15">
    <source>
        <dbReference type="Proteomes" id="UP000053745"/>
    </source>
</evidence>
<dbReference type="SUPFAM" id="SSF57889">
    <property type="entry name" value="Cysteine-rich domain"/>
    <property type="match status" value="1"/>
</dbReference>
<evidence type="ECO:0000256" key="7">
    <source>
        <dbReference type="ARBA" id="ARBA00042921"/>
    </source>
</evidence>
<dbReference type="InterPro" id="IPR008936">
    <property type="entry name" value="Rho_GTPase_activation_prot"/>
</dbReference>
<dbReference type="Pfam" id="PF00620">
    <property type="entry name" value="RhoGAP"/>
    <property type="match status" value="1"/>
</dbReference>
<evidence type="ECO:0000259" key="13">
    <source>
        <dbReference type="PROSITE" id="PS51741"/>
    </source>
</evidence>
<evidence type="ECO:0000256" key="6">
    <source>
        <dbReference type="ARBA" id="ARBA00040783"/>
    </source>
</evidence>
<dbReference type="GO" id="GO:0051056">
    <property type="term" value="P:regulation of small GTPase mediated signal transduction"/>
    <property type="evidence" value="ECO:0007669"/>
    <property type="project" value="UniProtKB-ARBA"/>
</dbReference>
<dbReference type="OrthoDB" id="79452at2759"/>
<feature type="region of interest" description="Disordered" evidence="10">
    <location>
        <begin position="1118"/>
        <end position="1245"/>
    </location>
</feature>
<feature type="compositionally biased region" description="Polar residues" evidence="10">
    <location>
        <begin position="1194"/>
        <end position="1211"/>
    </location>
</feature>
<dbReference type="GO" id="GO:0005096">
    <property type="term" value="F:GTPase activator activity"/>
    <property type="evidence" value="ECO:0007669"/>
    <property type="project" value="UniProtKB-KW"/>
</dbReference>
<gene>
    <name evidence="14" type="ORF">N323_08251</name>
</gene>
<organism evidence="14 15">
    <name type="scientific">Cathartes aura</name>
    <name type="common">Turkey vulture</name>
    <name type="synonym">Vultur aura</name>
    <dbReference type="NCBI Taxonomy" id="43455"/>
    <lineage>
        <taxon>Eukaryota</taxon>
        <taxon>Metazoa</taxon>
        <taxon>Chordata</taxon>
        <taxon>Craniata</taxon>
        <taxon>Vertebrata</taxon>
        <taxon>Euteleostomi</taxon>
        <taxon>Archelosauria</taxon>
        <taxon>Archosauria</taxon>
        <taxon>Dinosauria</taxon>
        <taxon>Saurischia</taxon>
        <taxon>Theropoda</taxon>
        <taxon>Coelurosauria</taxon>
        <taxon>Aves</taxon>
        <taxon>Neognathae</taxon>
        <taxon>Neoaves</taxon>
        <taxon>Telluraves</taxon>
        <taxon>Accipitrimorphae</taxon>
        <taxon>Accipitriformes</taxon>
        <taxon>Cathartidae</taxon>
        <taxon>Cathartes</taxon>
    </lineage>
</organism>
<evidence type="ECO:0000256" key="5">
    <source>
        <dbReference type="ARBA" id="ARBA00023054"/>
    </source>
</evidence>
<feature type="compositionally biased region" description="Basic and acidic residues" evidence="10">
    <location>
        <begin position="1233"/>
        <end position="1245"/>
    </location>
</feature>
<dbReference type="GO" id="GO:0007165">
    <property type="term" value="P:signal transduction"/>
    <property type="evidence" value="ECO:0007669"/>
    <property type="project" value="InterPro"/>
</dbReference>
<dbReference type="SMART" id="SM00324">
    <property type="entry name" value="RhoGAP"/>
    <property type="match status" value="1"/>
</dbReference>
<dbReference type="InterPro" id="IPR057028">
    <property type="entry name" value="RHG29_45_N"/>
</dbReference>
<dbReference type="Proteomes" id="UP000053745">
    <property type="component" value="Unassembled WGS sequence"/>
</dbReference>
<dbReference type="SUPFAM" id="SSF48350">
    <property type="entry name" value="GTPase activation domain, GAP"/>
    <property type="match status" value="1"/>
</dbReference>
<evidence type="ECO:0000256" key="1">
    <source>
        <dbReference type="ARBA" id="ARBA00022468"/>
    </source>
</evidence>
<evidence type="ECO:0000256" key="2">
    <source>
        <dbReference type="ARBA" id="ARBA00022723"/>
    </source>
</evidence>